<dbReference type="Gene3D" id="3.90.550.10">
    <property type="entry name" value="Spore Coat Polysaccharide Biosynthesis Protein SpsA, Chain A"/>
    <property type="match status" value="1"/>
</dbReference>
<keyword evidence="3 4" id="KW-0328">Glycosyltransferase</keyword>
<proteinExistence type="inferred from homology"/>
<dbReference type="PANTHER" id="PTHR32116:SF21">
    <property type="entry name" value="OS09G0480400 PROTEIN"/>
    <property type="match status" value="1"/>
</dbReference>
<accession>Q2L3C5</accession>
<keyword evidence="6" id="KW-0732">Signal</keyword>
<dbReference type="CDD" id="cd06429">
    <property type="entry name" value="GT8_like_1"/>
    <property type="match status" value="1"/>
</dbReference>
<dbReference type="InterPro" id="IPR029044">
    <property type="entry name" value="Nucleotide-diphossugar_trans"/>
</dbReference>
<dbReference type="InterPro" id="IPR002495">
    <property type="entry name" value="Glyco_trans_8"/>
</dbReference>
<keyword evidence="7" id="KW-0808">Transferase</keyword>
<dbReference type="CAZy" id="GT8">
    <property type="family name" value="Glycosyltransferase Family 8"/>
</dbReference>
<dbReference type="AlphaFoldDB" id="Q2L3C5"/>
<dbReference type="EC" id="2.4.1.-" evidence="4"/>
<keyword evidence="4" id="KW-0961">Cell wall biogenesis/degradation</keyword>
<dbReference type="Pfam" id="PF25557">
    <property type="entry name" value="GAUT_1"/>
    <property type="match status" value="1"/>
</dbReference>
<dbReference type="SUPFAM" id="SSF53448">
    <property type="entry name" value="Nucleotide-diphospho-sugar transferases"/>
    <property type="match status" value="1"/>
</dbReference>
<evidence type="ECO:0000256" key="6">
    <source>
        <dbReference type="SAM" id="SignalP"/>
    </source>
</evidence>
<dbReference type="Pfam" id="PF01501">
    <property type="entry name" value="Glyco_transf_8"/>
    <property type="match status" value="1"/>
</dbReference>
<evidence type="ECO:0000256" key="5">
    <source>
        <dbReference type="SAM" id="MobiDB-lite"/>
    </source>
</evidence>
<evidence type="ECO:0000313" key="7">
    <source>
        <dbReference type="EMBL" id="CAJ26362.1"/>
    </source>
</evidence>
<dbReference type="GO" id="GO:0071555">
    <property type="term" value="P:cell wall organization"/>
    <property type="evidence" value="ECO:0007669"/>
    <property type="project" value="UniProtKB-KW"/>
</dbReference>
<dbReference type="GO" id="GO:0047262">
    <property type="term" value="F:polygalacturonate 4-alpha-galacturonosyltransferase activity"/>
    <property type="evidence" value="ECO:0007669"/>
    <property type="project" value="InterPro"/>
</dbReference>
<sequence>MAAAARGRRCRGAVLLLLLLPSVLAPLVLYGYSPTSPLPDSTLARVAFDREDGSNLVWPHMAASEVSLAKDLTIERLGEHKNRVLSATDDWQAVQAARSRSSENSDASVQLKVPVTRDADEMIAEETGSALSGQEGRIKEVVSSQRNADGFGDPGNAKQAEEQDGLATEVEHTDGSGASTENNVAGIHTTESTADSLSNGTIHATPRESYTRATGINADLPTTTSSAGHSTASPDVKIRIIKDQLIRAKTYLGFVASRGNHGFAKELRARMRDIQRALGDATNDGLLPQNVHSKIKAMEQTLGKVKRSHDSCSGAVNRLRTALHSMEERLQSHKNEANYLAQIAAKSLPKGLHCLPLRLTNEYYSTNSNNKDFPNTEKLEDPKLHHYAVFSDNVLAAAVVVNSTLVHATNHVFHIVTDRLNYAAMKMWFLANPLGKAAVQVQNIQEFTWLNSSYSPVLKQLGSRSTIDYYFRSGTARPDENPKFRNPKYLSILNHLRFYLPEIFPKLNKVLFLDDDTVVQQDLSALWSIDLKGKVNGAVETCGETFHRFDKYLNFSNPIVANNFHPQACGWAFGMNMFDLSEWRKQNITDVYHTWQKLNEDRLLWKLGTLPAGLVTFWNRTFPLDRSWHLLGLGYNPNVNERDIRRASVIHYNGNLKPWLEIGLSKYRKYWSRYVDFDQIFLRECNINP</sequence>
<evidence type="ECO:0000256" key="1">
    <source>
        <dbReference type="ARBA" id="ARBA00004877"/>
    </source>
</evidence>
<keyword evidence="4" id="KW-0333">Golgi apparatus</keyword>
<dbReference type="InterPro" id="IPR029993">
    <property type="entry name" value="GAUT"/>
</dbReference>
<organism evidence="7">
    <name type="scientific">Brachypodium sylvaticum</name>
    <name type="common">False brome</name>
    <dbReference type="NCBI Taxonomy" id="29664"/>
    <lineage>
        <taxon>Eukaryota</taxon>
        <taxon>Viridiplantae</taxon>
        <taxon>Streptophyta</taxon>
        <taxon>Embryophyta</taxon>
        <taxon>Tracheophyta</taxon>
        <taxon>Spermatophyta</taxon>
        <taxon>Magnoliopsida</taxon>
        <taxon>Liliopsida</taxon>
        <taxon>Poales</taxon>
        <taxon>Poaceae</taxon>
        <taxon>BOP clade</taxon>
        <taxon>Pooideae</taxon>
        <taxon>Stipodae</taxon>
        <taxon>Brachypodieae</taxon>
        <taxon>Brachypodium</taxon>
    </lineage>
</organism>
<protein>
    <recommendedName>
        <fullName evidence="4">Hexosyltransferase</fullName>
        <ecNumber evidence="4">2.4.1.-</ecNumber>
    </recommendedName>
</protein>
<dbReference type="GO" id="GO:0000139">
    <property type="term" value="C:Golgi membrane"/>
    <property type="evidence" value="ECO:0007669"/>
    <property type="project" value="UniProtKB-SubCell"/>
</dbReference>
<evidence type="ECO:0000256" key="2">
    <source>
        <dbReference type="ARBA" id="ARBA00006351"/>
    </source>
</evidence>
<feature type="chain" id="PRO_5004211947" description="Hexosyltransferase" evidence="6">
    <location>
        <begin position="26"/>
        <end position="689"/>
    </location>
</feature>
<dbReference type="PANTHER" id="PTHR32116">
    <property type="entry name" value="GALACTURONOSYLTRANSFERASE 4-RELATED"/>
    <property type="match status" value="1"/>
</dbReference>
<name>Q2L3C5_BRASY</name>
<comment type="similarity">
    <text evidence="2 4">Belongs to the glycosyltransferase 8 family.</text>
</comment>
<dbReference type="EMBL" id="AM072970">
    <property type="protein sequence ID" value="CAJ26362.1"/>
    <property type="molecule type" value="Genomic_DNA"/>
</dbReference>
<evidence type="ECO:0000256" key="4">
    <source>
        <dbReference type="RuleBase" id="RU362027"/>
    </source>
</evidence>
<evidence type="ECO:0000256" key="3">
    <source>
        <dbReference type="ARBA" id="ARBA00022676"/>
    </source>
</evidence>
<dbReference type="GO" id="GO:0045489">
    <property type="term" value="P:pectin biosynthetic process"/>
    <property type="evidence" value="ECO:0007669"/>
    <property type="project" value="UniProtKB-UniPathway"/>
</dbReference>
<feature type="signal peptide" evidence="6">
    <location>
        <begin position="1"/>
        <end position="25"/>
    </location>
</feature>
<dbReference type="UniPathway" id="UPA00845"/>
<gene>
    <name evidence="7" type="primary">gtl-1</name>
</gene>
<comment type="subcellular location">
    <subcellularLocation>
        <location evidence="4">Golgi apparatus membrane</location>
        <topology evidence="4">Single-pass type II membrane protein</topology>
    </subcellularLocation>
</comment>
<reference evidence="7" key="1">
    <citation type="journal article" date="2006" name="Nature">
        <title>Molecular characterization of Ph1 as a major chromosome pairing locus in polyploid wheat.</title>
        <authorList>
            <person name="Griffiths S."/>
            <person name="Sharp R."/>
            <person name="Foote T.N."/>
            <person name="Bertin I."/>
            <person name="Wanous M."/>
            <person name="Reader S."/>
            <person name="Colas I."/>
            <person name="Moore G."/>
        </authorList>
    </citation>
    <scope>NUCLEOTIDE SEQUENCE</scope>
</reference>
<feature type="region of interest" description="Disordered" evidence="5">
    <location>
        <begin position="127"/>
        <end position="184"/>
    </location>
</feature>
<comment type="pathway">
    <text evidence="1 4">Glycan metabolism; pectin biosynthesis.</text>
</comment>